<dbReference type="CDD" id="cd00075">
    <property type="entry name" value="HATPase"/>
    <property type="match status" value="1"/>
</dbReference>
<keyword evidence="7" id="KW-0902">Two-component regulatory system</keyword>
<dbReference type="CDD" id="cd00082">
    <property type="entry name" value="HisKA"/>
    <property type="match status" value="1"/>
</dbReference>
<name>A0A3N1ZWP1_9ACTN</name>
<evidence type="ECO:0000256" key="6">
    <source>
        <dbReference type="ARBA" id="ARBA00022777"/>
    </source>
</evidence>
<dbReference type="InterPro" id="IPR004358">
    <property type="entry name" value="Sig_transdc_His_kin-like_C"/>
</dbReference>
<comment type="subcellular location">
    <subcellularLocation>
        <location evidence="2">Cell membrane</location>
    </subcellularLocation>
</comment>
<evidence type="ECO:0000256" key="1">
    <source>
        <dbReference type="ARBA" id="ARBA00000085"/>
    </source>
</evidence>
<dbReference type="SUPFAM" id="SSF55874">
    <property type="entry name" value="ATPase domain of HSP90 chaperone/DNA topoisomerase II/histidine kinase"/>
    <property type="match status" value="1"/>
</dbReference>
<dbReference type="SUPFAM" id="SSF47384">
    <property type="entry name" value="Homodimeric domain of signal transducing histidine kinase"/>
    <property type="match status" value="1"/>
</dbReference>
<dbReference type="EC" id="2.7.13.3" evidence="3"/>
<proteinExistence type="predicted"/>
<dbReference type="InterPro" id="IPR003594">
    <property type="entry name" value="HATPase_dom"/>
</dbReference>
<evidence type="ECO:0000256" key="3">
    <source>
        <dbReference type="ARBA" id="ARBA00012438"/>
    </source>
</evidence>
<evidence type="ECO:0000256" key="2">
    <source>
        <dbReference type="ARBA" id="ARBA00004236"/>
    </source>
</evidence>
<dbReference type="SMART" id="SM00388">
    <property type="entry name" value="HisKA"/>
    <property type="match status" value="1"/>
</dbReference>
<dbReference type="SMART" id="SM00387">
    <property type="entry name" value="HATPase_c"/>
    <property type="match status" value="1"/>
</dbReference>
<accession>A0A3N1ZWP1</accession>
<dbReference type="InterPro" id="IPR003661">
    <property type="entry name" value="HisK_dim/P_dom"/>
</dbReference>
<dbReference type="AlphaFoldDB" id="A0A3N1ZWP1"/>
<dbReference type="Gene3D" id="3.30.565.10">
    <property type="entry name" value="Histidine kinase-like ATPase, C-terminal domain"/>
    <property type="match status" value="1"/>
</dbReference>
<dbReference type="Pfam" id="PF02518">
    <property type="entry name" value="HATPase_c"/>
    <property type="match status" value="1"/>
</dbReference>
<sequence>MGPGFLVASTALLTSVVFALLWWREHSALSQMNRSQRRLAELVEQRVERPNVLGHEVRTPLALISGAAELLAEQSPGPLNDRQLEFVQIIASNSRQVVAMAEDLLVEAQIEAEIFELRPVSVELRSLVRATVREVRRINSIPIVLVDQGPPIEVWADPDLLRQALWNLVNNAVRHAGEPGRVTIEVSASEDEAVLQVSDEGQGMSAEQCGRLFEPYMVGQSRRPGTGLGMMITRQIITRHGGRILVDSLPGQGTAILLALPLQRSLDEDRVGGHDERGGTSRVGGGR</sequence>
<comment type="caution">
    <text evidence="9">The sequence shown here is derived from an EMBL/GenBank/DDBJ whole genome shotgun (WGS) entry which is preliminary data.</text>
</comment>
<comment type="catalytic activity">
    <reaction evidence="1">
        <text>ATP + protein L-histidine = ADP + protein N-phospho-L-histidine.</text>
        <dbReference type="EC" id="2.7.13.3"/>
    </reaction>
</comment>
<evidence type="ECO:0000313" key="10">
    <source>
        <dbReference type="Proteomes" id="UP000275749"/>
    </source>
</evidence>
<dbReference type="PANTHER" id="PTHR43711">
    <property type="entry name" value="TWO-COMPONENT HISTIDINE KINASE"/>
    <property type="match status" value="1"/>
</dbReference>
<evidence type="ECO:0000256" key="4">
    <source>
        <dbReference type="ARBA" id="ARBA00022553"/>
    </source>
</evidence>
<dbReference type="Pfam" id="PF00512">
    <property type="entry name" value="HisKA"/>
    <property type="match status" value="1"/>
</dbReference>
<reference evidence="9 10" key="1">
    <citation type="submission" date="2018-11" db="EMBL/GenBank/DDBJ databases">
        <title>Sequencing the genomes of 1000 actinobacteria strains.</title>
        <authorList>
            <person name="Klenk H.-P."/>
        </authorList>
    </citation>
    <scope>NUCLEOTIDE SEQUENCE [LARGE SCALE GENOMIC DNA]</scope>
    <source>
        <strain evidence="9 10">DSM 10546</strain>
    </source>
</reference>
<feature type="domain" description="Histidine kinase" evidence="8">
    <location>
        <begin position="52"/>
        <end position="264"/>
    </location>
</feature>
<keyword evidence="6 9" id="KW-0418">Kinase</keyword>
<keyword evidence="4" id="KW-0597">Phosphoprotein</keyword>
<evidence type="ECO:0000259" key="8">
    <source>
        <dbReference type="PROSITE" id="PS50109"/>
    </source>
</evidence>
<dbReference type="EMBL" id="RKHG01000001">
    <property type="protein sequence ID" value="ROR55253.1"/>
    <property type="molecule type" value="Genomic_DNA"/>
</dbReference>
<dbReference type="PANTHER" id="PTHR43711:SF31">
    <property type="entry name" value="HISTIDINE KINASE"/>
    <property type="match status" value="1"/>
</dbReference>
<dbReference type="InterPro" id="IPR005467">
    <property type="entry name" value="His_kinase_dom"/>
</dbReference>
<dbReference type="PRINTS" id="PR00344">
    <property type="entry name" value="BCTRLSENSOR"/>
</dbReference>
<dbReference type="InterPro" id="IPR036890">
    <property type="entry name" value="HATPase_C_sf"/>
</dbReference>
<dbReference type="InterPro" id="IPR036097">
    <property type="entry name" value="HisK_dim/P_sf"/>
</dbReference>
<dbReference type="Proteomes" id="UP000275749">
    <property type="component" value="Unassembled WGS sequence"/>
</dbReference>
<protein>
    <recommendedName>
        <fullName evidence="3">histidine kinase</fullName>
        <ecNumber evidence="3">2.7.13.3</ecNumber>
    </recommendedName>
</protein>
<evidence type="ECO:0000256" key="7">
    <source>
        <dbReference type="ARBA" id="ARBA00023012"/>
    </source>
</evidence>
<dbReference type="PROSITE" id="PS50109">
    <property type="entry name" value="HIS_KIN"/>
    <property type="match status" value="1"/>
</dbReference>
<dbReference type="GO" id="GO:0005886">
    <property type="term" value="C:plasma membrane"/>
    <property type="evidence" value="ECO:0007669"/>
    <property type="project" value="UniProtKB-SubCell"/>
</dbReference>
<dbReference type="InterPro" id="IPR050736">
    <property type="entry name" value="Sensor_HK_Regulatory"/>
</dbReference>
<organism evidence="9 10">
    <name type="scientific">Luteococcus japonicus</name>
    <dbReference type="NCBI Taxonomy" id="33984"/>
    <lineage>
        <taxon>Bacteria</taxon>
        <taxon>Bacillati</taxon>
        <taxon>Actinomycetota</taxon>
        <taxon>Actinomycetes</taxon>
        <taxon>Propionibacteriales</taxon>
        <taxon>Propionibacteriaceae</taxon>
        <taxon>Luteococcus</taxon>
    </lineage>
</organism>
<evidence type="ECO:0000313" key="9">
    <source>
        <dbReference type="EMBL" id="ROR55253.1"/>
    </source>
</evidence>
<dbReference type="GO" id="GO:0000155">
    <property type="term" value="F:phosphorelay sensor kinase activity"/>
    <property type="evidence" value="ECO:0007669"/>
    <property type="project" value="InterPro"/>
</dbReference>
<keyword evidence="5" id="KW-0808">Transferase</keyword>
<gene>
    <name evidence="9" type="ORF">EDD41_2514</name>
</gene>
<dbReference type="Gene3D" id="1.10.287.130">
    <property type="match status" value="1"/>
</dbReference>
<evidence type="ECO:0000256" key="5">
    <source>
        <dbReference type="ARBA" id="ARBA00022679"/>
    </source>
</evidence>